<accession>A0AAU9VTP8</accession>
<keyword evidence="2" id="KW-1185">Reference proteome</keyword>
<name>A0AAU9VTP8_9CNID</name>
<organism evidence="1 2">
    <name type="scientific">Pocillopora meandrina</name>
    <dbReference type="NCBI Taxonomy" id="46732"/>
    <lineage>
        <taxon>Eukaryota</taxon>
        <taxon>Metazoa</taxon>
        <taxon>Cnidaria</taxon>
        <taxon>Anthozoa</taxon>
        <taxon>Hexacorallia</taxon>
        <taxon>Scleractinia</taxon>
        <taxon>Astrocoeniina</taxon>
        <taxon>Pocilloporidae</taxon>
        <taxon>Pocillopora</taxon>
    </lineage>
</organism>
<dbReference type="Proteomes" id="UP001159428">
    <property type="component" value="Unassembled WGS sequence"/>
</dbReference>
<dbReference type="EMBL" id="CALNXJ010000005">
    <property type="protein sequence ID" value="CAH3039266.1"/>
    <property type="molecule type" value="Genomic_DNA"/>
</dbReference>
<gene>
    <name evidence="1" type="ORF">PMEA_00026284</name>
</gene>
<proteinExistence type="predicted"/>
<comment type="caution">
    <text evidence="1">The sequence shown here is derived from an EMBL/GenBank/DDBJ whole genome shotgun (WGS) entry which is preliminary data.</text>
</comment>
<sequence>MQNLVRTVTRSTMISQYIQFCQEEKFEALSRTTLFKILEVRRASQRKSLQGLDNTAADGSAGFQKIEMIVDDLEKGGMNKQCCDEVKERLKSGKRYLKTNYRVHCNTEKALCPDHCRKFALSDEQDPDFQEKCSHQHTENCNECQNLRNVLDEVEDKV</sequence>
<dbReference type="AlphaFoldDB" id="A0AAU9VTP8"/>
<evidence type="ECO:0000313" key="1">
    <source>
        <dbReference type="EMBL" id="CAH3039266.1"/>
    </source>
</evidence>
<reference evidence="1 2" key="1">
    <citation type="submission" date="2022-05" db="EMBL/GenBank/DDBJ databases">
        <authorList>
            <consortium name="Genoscope - CEA"/>
            <person name="William W."/>
        </authorList>
    </citation>
    <scope>NUCLEOTIDE SEQUENCE [LARGE SCALE GENOMIC DNA]</scope>
</reference>
<protein>
    <submittedName>
        <fullName evidence="1">Uncharacterized protein</fullName>
    </submittedName>
</protein>
<evidence type="ECO:0000313" key="2">
    <source>
        <dbReference type="Proteomes" id="UP001159428"/>
    </source>
</evidence>